<sequence>MLLVQRGNHLDEMNGQVRQKGYRTIKSLVMVILITFEQPLRKQLWLIMLASALKFHPHQQSPRPKASKLITVYILVLLLSASFTSGQRRVFTHQIDNRSPEIDPFWYVGRGVRPIGRFGKRQLKFGQNIQRSGNSILDLLLTALQDQEALKAEDDGW</sequence>
<dbReference type="PANTHER" id="PTHR17206:SF0">
    <property type="entry name" value="PRRP PROTEIN"/>
    <property type="match status" value="1"/>
</dbReference>
<accession>A0ABQ7TBW6</accession>
<comment type="caution">
    <text evidence="1">The sequence shown here is derived from an EMBL/GenBank/DDBJ whole genome shotgun (WGS) entry which is preliminary data.</text>
</comment>
<keyword evidence="2" id="KW-1185">Reference proteome</keyword>
<dbReference type="EMBL" id="JAIPUX010000521">
    <property type="protein sequence ID" value="KAH0627225.1"/>
    <property type="molecule type" value="Genomic_DNA"/>
</dbReference>
<gene>
    <name evidence="1" type="ORF">JD844_002719</name>
</gene>
<proteinExistence type="predicted"/>
<evidence type="ECO:0000313" key="2">
    <source>
        <dbReference type="Proteomes" id="UP000826234"/>
    </source>
</evidence>
<evidence type="ECO:0008006" key="3">
    <source>
        <dbReference type="Google" id="ProtNLM"/>
    </source>
</evidence>
<name>A0ABQ7TBW6_PHRPL</name>
<dbReference type="InterPro" id="IPR026194">
    <property type="entry name" value="PrRP"/>
</dbReference>
<dbReference type="PANTHER" id="PTHR17206">
    <property type="entry name" value="PROLACTIN-RELEASING PEPTIDE"/>
    <property type="match status" value="1"/>
</dbReference>
<dbReference type="Proteomes" id="UP000826234">
    <property type="component" value="Unassembled WGS sequence"/>
</dbReference>
<evidence type="ECO:0000313" key="1">
    <source>
        <dbReference type="EMBL" id="KAH0627225.1"/>
    </source>
</evidence>
<organism evidence="1 2">
    <name type="scientific">Phrynosoma platyrhinos</name>
    <name type="common">Desert horned lizard</name>
    <dbReference type="NCBI Taxonomy" id="52577"/>
    <lineage>
        <taxon>Eukaryota</taxon>
        <taxon>Metazoa</taxon>
        <taxon>Chordata</taxon>
        <taxon>Craniata</taxon>
        <taxon>Vertebrata</taxon>
        <taxon>Euteleostomi</taxon>
        <taxon>Lepidosauria</taxon>
        <taxon>Squamata</taxon>
        <taxon>Bifurcata</taxon>
        <taxon>Unidentata</taxon>
        <taxon>Episquamata</taxon>
        <taxon>Toxicofera</taxon>
        <taxon>Iguania</taxon>
        <taxon>Phrynosomatidae</taxon>
        <taxon>Phrynosomatinae</taxon>
        <taxon>Phrynosoma</taxon>
    </lineage>
</organism>
<protein>
    <recommendedName>
        <fullName evidence="3">Prolactin-releasing peptide</fullName>
    </recommendedName>
</protein>
<reference evidence="1 2" key="1">
    <citation type="journal article" date="2022" name="Gigascience">
        <title>A chromosome-level genome assembly and annotation of the desert horned lizard, Phrynosoma platyrhinos, provides insight into chromosomal rearrangements among reptiles.</title>
        <authorList>
            <person name="Koochekian N."/>
            <person name="Ascanio A."/>
            <person name="Farleigh K."/>
            <person name="Card D.C."/>
            <person name="Schield D.R."/>
            <person name="Castoe T.A."/>
            <person name="Jezkova T."/>
        </authorList>
    </citation>
    <scope>NUCLEOTIDE SEQUENCE [LARGE SCALE GENOMIC DNA]</scope>
    <source>
        <strain evidence="1">NK-2021</strain>
    </source>
</reference>
<dbReference type="Pfam" id="PF15172">
    <property type="entry name" value="Prolactin_RP"/>
    <property type="match status" value="1"/>
</dbReference>